<dbReference type="AlphaFoldDB" id="A0A1B9J040"/>
<dbReference type="InterPro" id="IPR055410">
    <property type="entry name" value="Beta-prop_CAF1B_HIR1"/>
</dbReference>
<dbReference type="GO" id="GO:0006351">
    <property type="term" value="P:DNA-templated transcription"/>
    <property type="evidence" value="ECO:0007669"/>
    <property type="project" value="InterPro"/>
</dbReference>
<feature type="repeat" description="WD" evidence="10">
    <location>
        <begin position="74"/>
        <end position="108"/>
    </location>
</feature>
<dbReference type="GO" id="GO:0005634">
    <property type="term" value="C:nucleus"/>
    <property type="evidence" value="ECO:0007669"/>
    <property type="project" value="UniProtKB-SubCell"/>
</dbReference>
<dbReference type="InterPro" id="IPR001680">
    <property type="entry name" value="WD40_rpt"/>
</dbReference>
<keyword evidence="16" id="KW-1185">Reference proteome</keyword>
<dbReference type="InterPro" id="IPR036322">
    <property type="entry name" value="WD40_repeat_dom_sf"/>
</dbReference>
<keyword evidence="6 11" id="KW-0156">Chromatin regulator</keyword>
<evidence type="ECO:0000256" key="4">
    <source>
        <dbReference type="ARBA" id="ARBA00022574"/>
    </source>
</evidence>
<protein>
    <recommendedName>
        <fullName evidence="11">Protein HIR</fullName>
    </recommendedName>
</protein>
<keyword evidence="7 11" id="KW-0805">Transcription regulation</keyword>
<evidence type="ECO:0000256" key="10">
    <source>
        <dbReference type="PROSITE-ProRule" id="PRU00221"/>
    </source>
</evidence>
<dbReference type="PANTHER" id="PTHR13831:SF0">
    <property type="entry name" value="PROTEIN HIRA"/>
    <property type="match status" value="1"/>
</dbReference>
<dbReference type="STRING" id="1331196.A0A1B9J040"/>
<reference evidence="16" key="2">
    <citation type="submission" date="2013-12" db="EMBL/GenBank/DDBJ databases">
        <title>Evolution of pathogenesis and genome organization in the Tremellales.</title>
        <authorList>
            <person name="Cuomo C."/>
            <person name="Litvintseva A."/>
            <person name="Heitman J."/>
            <person name="Chen Y."/>
            <person name="Sun S."/>
            <person name="Springer D."/>
            <person name="Dromer F."/>
            <person name="Young S."/>
            <person name="Zeng Q."/>
            <person name="Chapman S."/>
            <person name="Gujja S."/>
            <person name="Saif S."/>
            <person name="Birren B."/>
        </authorList>
    </citation>
    <scope>NUCLEOTIDE SEQUENCE [LARGE SCALE GENOMIC DNA]</scope>
    <source>
        <strain evidence="16">CBS 10435</strain>
    </source>
</reference>
<dbReference type="InterPro" id="IPR015943">
    <property type="entry name" value="WD40/YVTN_repeat-like_dom_sf"/>
</dbReference>
<evidence type="ECO:0000256" key="7">
    <source>
        <dbReference type="ARBA" id="ARBA00023015"/>
    </source>
</evidence>
<dbReference type="EMBL" id="KI669459">
    <property type="protein sequence ID" value="OCF61122.1"/>
    <property type="molecule type" value="Genomic_DNA"/>
</dbReference>
<name>A0A1B9J040_9TREE</name>
<dbReference type="PANTHER" id="PTHR13831">
    <property type="entry name" value="MEMBER OF THE HIR1 FAMILY OF WD-REPEAT PROTEINS"/>
    <property type="match status" value="1"/>
</dbReference>
<dbReference type="SUPFAM" id="SSF50978">
    <property type="entry name" value="WD40 repeat-like"/>
    <property type="match status" value="1"/>
</dbReference>
<dbReference type="Gene3D" id="2.130.10.10">
    <property type="entry name" value="YVTN repeat-like/Quinoprotein amine dehydrogenase"/>
    <property type="match status" value="2"/>
</dbReference>
<evidence type="ECO:0000256" key="12">
    <source>
        <dbReference type="SAM" id="MobiDB-lite"/>
    </source>
</evidence>
<feature type="region of interest" description="Disordered" evidence="12">
    <location>
        <begin position="386"/>
        <end position="464"/>
    </location>
</feature>
<feature type="domain" description="Protein HIRA-like C-terminal" evidence="13">
    <location>
        <begin position="625"/>
        <end position="814"/>
    </location>
</feature>
<evidence type="ECO:0000313" key="16">
    <source>
        <dbReference type="Proteomes" id="UP000092583"/>
    </source>
</evidence>
<evidence type="ECO:0000256" key="8">
    <source>
        <dbReference type="ARBA" id="ARBA00023163"/>
    </source>
</evidence>
<dbReference type="GO" id="GO:0000785">
    <property type="term" value="C:chromatin"/>
    <property type="evidence" value="ECO:0007669"/>
    <property type="project" value="TreeGrafter"/>
</dbReference>
<keyword evidence="5 11" id="KW-0677">Repeat</keyword>
<evidence type="ECO:0000313" key="15">
    <source>
        <dbReference type="EMBL" id="OCF61122.1"/>
    </source>
</evidence>
<sequence>MRCTKPSWVEHSVGEKKGRCPIYSISVHPDGTRIATGGLVSPSVDNKVKIWSTLPILDEEAEKDEANHKLLCTMAAHTGPVLTVRWAHHGRFLATGSDDQVIMIWGIDPEGAGRLWGSEEVNHENWKALTRLVGHVADVVDLAWSRDDSMLASVGLDSKVWIWDGATFERLRKLDLHQGFVKGVCWDPVGNFLATQSDDKTVKVWNTEDWSLTHTVSEPFKTSPQSTFFRRLSWSPDGAFIAASNAMNGPVFVAAVIDREGWASDISFVGHENTIQVAAFNPRLFFKKEDKPGRATASCMLALGANDFSISIWRNTMHKPLVVLKEVFGRDLLDMCWSNDGYNLYGCSADGSICAVSFSPSEFPELGQPEMTEKVLEEYDYKPKRQPARGASIQPLSVSNSFGPSASTSSVVNVLQPRKKGQGSNRRVDLQNPASNSRSLQPPSRDPFSGPIQQFGDSSGHQASTAKMFEDAHTAFANGGQQVNGGSPRAGLKRKAALTSEEETRAVRGRLMATTPANTAPVEVLRAPLLAAQAGPSSSGRSLPVPQVQSVVRAALPHNEGSGYLEAVNAPSAEGVNKITFVKDGQGQWVDYLPSGVLALAVTAKLRAAAMEDGSVMIYSPSGRQLSYLKLGSLCHDLQGNKDKLLIITSDCQVRVIDTKNGRSVFPPTTLSPLLDSPSSTTTIDIKECTLRPNGIPIIVTSLPAAYAYDPSVSEWTLISSKHHIQSSPLASSSKGVDGEIERTVGSLWKGKKKDNSNQEWWNESMTMGHWETRIKACILLDSTDEYRDYIIQYITYLGNEGFIQRAEEVLKDLIGPVYRTSNGVNWDDKVVGLNKRDVAQVLVDCLGKTKNGGELARKYEILLGRLNGDGW</sequence>
<keyword evidence="9 11" id="KW-0539">Nucleus</keyword>
<keyword evidence="8 11" id="KW-0804">Transcription</keyword>
<proteinExistence type="inferred from homology"/>
<dbReference type="GO" id="GO:0006355">
    <property type="term" value="P:regulation of DNA-templated transcription"/>
    <property type="evidence" value="ECO:0007669"/>
    <property type="project" value="InterPro"/>
</dbReference>
<accession>A0A1B9J040</accession>
<dbReference type="InterPro" id="IPR031120">
    <property type="entry name" value="HIR1-like"/>
</dbReference>
<evidence type="ECO:0000256" key="5">
    <source>
        <dbReference type="ARBA" id="ARBA00022737"/>
    </source>
</evidence>
<dbReference type="InterPro" id="IPR011494">
    <property type="entry name" value="HIRA-like_C"/>
</dbReference>
<evidence type="ECO:0000256" key="11">
    <source>
        <dbReference type="RuleBase" id="RU364014"/>
    </source>
</evidence>
<dbReference type="Pfam" id="PF24105">
    <property type="entry name" value="Beta-prop_CAF1B_HIR1"/>
    <property type="match status" value="1"/>
</dbReference>
<comment type="function">
    <text evidence="11">Required for replication-independent chromatin assembly and for the periodic repression of histone gene transcription during the cell cycle.</text>
</comment>
<evidence type="ECO:0000259" key="14">
    <source>
        <dbReference type="Pfam" id="PF24105"/>
    </source>
</evidence>
<dbReference type="GO" id="GO:0000417">
    <property type="term" value="C:HIR complex"/>
    <property type="evidence" value="ECO:0007669"/>
    <property type="project" value="TreeGrafter"/>
</dbReference>
<evidence type="ECO:0000256" key="6">
    <source>
        <dbReference type="ARBA" id="ARBA00022853"/>
    </source>
</evidence>
<dbReference type="GO" id="GO:0006338">
    <property type="term" value="P:chromatin remodeling"/>
    <property type="evidence" value="ECO:0007669"/>
    <property type="project" value="InterPro"/>
</dbReference>
<feature type="compositionally biased region" description="Polar residues" evidence="12">
    <location>
        <begin position="432"/>
        <end position="442"/>
    </location>
</feature>
<feature type="compositionally biased region" description="Polar residues" evidence="12">
    <location>
        <begin position="394"/>
        <end position="413"/>
    </location>
</feature>
<comment type="subcellular location">
    <subcellularLocation>
        <location evidence="1 11">Nucleus</location>
    </subcellularLocation>
</comment>
<evidence type="ECO:0000256" key="2">
    <source>
        <dbReference type="ARBA" id="ARBA00007306"/>
    </source>
</evidence>
<reference evidence="15 16" key="1">
    <citation type="submission" date="2013-07" db="EMBL/GenBank/DDBJ databases">
        <title>The Genome Sequence of Kwoniella mangroviensis CBS10435.</title>
        <authorList>
            <consortium name="The Broad Institute Genome Sequencing Platform"/>
            <person name="Cuomo C."/>
            <person name="Litvintseva A."/>
            <person name="Chen Y."/>
            <person name="Heitman J."/>
            <person name="Sun S."/>
            <person name="Springer D."/>
            <person name="Dromer F."/>
            <person name="Young S.K."/>
            <person name="Zeng Q."/>
            <person name="Gargeya S."/>
            <person name="Fitzgerald M."/>
            <person name="Abouelleil A."/>
            <person name="Alvarado L."/>
            <person name="Berlin A.M."/>
            <person name="Chapman S.B."/>
            <person name="Dewar J."/>
            <person name="Goldberg J."/>
            <person name="Griggs A."/>
            <person name="Gujja S."/>
            <person name="Hansen M."/>
            <person name="Howarth C."/>
            <person name="Imamovic A."/>
            <person name="Larimer J."/>
            <person name="McCowan C."/>
            <person name="Murphy C."/>
            <person name="Pearson M."/>
            <person name="Priest M."/>
            <person name="Roberts A."/>
            <person name="Saif S."/>
            <person name="Shea T."/>
            <person name="Sykes S."/>
            <person name="Wortman J."/>
            <person name="Nusbaum C."/>
            <person name="Birren B."/>
        </authorList>
    </citation>
    <scope>NUCLEOTIDE SEQUENCE [LARGE SCALE GENOMIC DNA]</scope>
    <source>
        <strain evidence="15 16">CBS 10435</strain>
    </source>
</reference>
<feature type="compositionally biased region" description="Polar residues" evidence="12">
    <location>
        <begin position="451"/>
        <end position="464"/>
    </location>
</feature>
<dbReference type="SMART" id="SM00320">
    <property type="entry name" value="WD40"/>
    <property type="match status" value="7"/>
</dbReference>
<dbReference type="Pfam" id="PF07569">
    <property type="entry name" value="Hira"/>
    <property type="match status" value="1"/>
</dbReference>
<feature type="domain" description="CAF1B/HIR1 beta-propeller" evidence="14">
    <location>
        <begin position="18"/>
        <end position="362"/>
    </location>
</feature>
<dbReference type="FunFam" id="2.130.10.10:FF:000921">
    <property type="entry name" value="Protein HIR"/>
    <property type="match status" value="1"/>
</dbReference>
<feature type="repeat" description="WD" evidence="10">
    <location>
        <begin position="132"/>
        <end position="173"/>
    </location>
</feature>
<keyword evidence="4 10" id="KW-0853">WD repeat</keyword>
<evidence type="ECO:0000256" key="9">
    <source>
        <dbReference type="ARBA" id="ARBA00023242"/>
    </source>
</evidence>
<evidence type="ECO:0000259" key="13">
    <source>
        <dbReference type="Pfam" id="PF07569"/>
    </source>
</evidence>
<dbReference type="PROSITE" id="PS50082">
    <property type="entry name" value="WD_REPEATS_2"/>
    <property type="match status" value="3"/>
</dbReference>
<feature type="repeat" description="WD" evidence="10">
    <location>
        <begin position="174"/>
        <end position="215"/>
    </location>
</feature>
<organism evidence="15 16">
    <name type="scientific">Kwoniella mangroviensis CBS 10435</name>
    <dbReference type="NCBI Taxonomy" id="1331196"/>
    <lineage>
        <taxon>Eukaryota</taxon>
        <taxon>Fungi</taxon>
        <taxon>Dikarya</taxon>
        <taxon>Basidiomycota</taxon>
        <taxon>Agaricomycotina</taxon>
        <taxon>Tremellomycetes</taxon>
        <taxon>Tremellales</taxon>
        <taxon>Cryptococcaceae</taxon>
        <taxon>Kwoniella</taxon>
    </lineage>
</organism>
<dbReference type="CDD" id="cd00200">
    <property type="entry name" value="WD40"/>
    <property type="match status" value="1"/>
</dbReference>
<dbReference type="OrthoDB" id="1741719at2759"/>
<evidence type="ECO:0000256" key="1">
    <source>
        <dbReference type="ARBA" id="ARBA00004123"/>
    </source>
</evidence>
<gene>
    <name evidence="15" type="ORF">L486_00766</name>
</gene>
<comment type="similarity">
    <text evidence="2 11">Belongs to the WD repeat HIR1 family.</text>
</comment>
<dbReference type="GO" id="GO:0031491">
    <property type="term" value="F:nucleosome binding"/>
    <property type="evidence" value="ECO:0007669"/>
    <property type="project" value="TreeGrafter"/>
</dbReference>
<keyword evidence="3 11" id="KW-0678">Repressor</keyword>
<evidence type="ECO:0000256" key="3">
    <source>
        <dbReference type="ARBA" id="ARBA00022491"/>
    </source>
</evidence>
<dbReference type="Proteomes" id="UP000092583">
    <property type="component" value="Unassembled WGS sequence"/>
</dbReference>
<dbReference type="PROSITE" id="PS50294">
    <property type="entry name" value="WD_REPEATS_REGION"/>
    <property type="match status" value="3"/>
</dbReference>